<organism evidence="1">
    <name type="scientific">marine sediment metagenome</name>
    <dbReference type="NCBI Taxonomy" id="412755"/>
    <lineage>
        <taxon>unclassified sequences</taxon>
        <taxon>metagenomes</taxon>
        <taxon>ecological metagenomes</taxon>
    </lineage>
</organism>
<dbReference type="Gene3D" id="2.40.50.140">
    <property type="entry name" value="Nucleic acid-binding proteins"/>
    <property type="match status" value="1"/>
</dbReference>
<dbReference type="AlphaFoldDB" id="A0A0F9KXL9"/>
<gene>
    <name evidence="1" type="ORF">LCGC14_1581380</name>
</gene>
<dbReference type="EMBL" id="LAZR01012452">
    <property type="protein sequence ID" value="KKM26773.1"/>
    <property type="molecule type" value="Genomic_DNA"/>
</dbReference>
<reference evidence="1" key="1">
    <citation type="journal article" date="2015" name="Nature">
        <title>Complex archaea that bridge the gap between prokaryotes and eukaryotes.</title>
        <authorList>
            <person name="Spang A."/>
            <person name="Saw J.H."/>
            <person name="Jorgensen S.L."/>
            <person name="Zaremba-Niedzwiedzka K."/>
            <person name="Martijn J."/>
            <person name="Lind A.E."/>
            <person name="van Eijk R."/>
            <person name="Schleper C."/>
            <person name="Guy L."/>
            <person name="Ettema T.J."/>
        </authorList>
    </citation>
    <scope>NUCLEOTIDE SEQUENCE</scope>
</reference>
<proteinExistence type="predicted"/>
<dbReference type="InterPro" id="IPR012340">
    <property type="entry name" value="NA-bd_OB-fold"/>
</dbReference>
<evidence type="ECO:0000313" key="1">
    <source>
        <dbReference type="EMBL" id="KKM26773.1"/>
    </source>
</evidence>
<name>A0A0F9KXL9_9ZZZZ</name>
<protein>
    <submittedName>
        <fullName evidence="1">Uncharacterized protein</fullName>
    </submittedName>
</protein>
<sequence length="97" mass="11099">MEGKVKWFNNRKGYGFKVVKTTAYGLQVEPLFGGELEDNTDLALIGLEKHELYVPSSYGIQELDQYISNSGEYYRVESIKARRYKGVDVIILGEDTR</sequence>
<comment type="caution">
    <text evidence="1">The sequence shown here is derived from an EMBL/GenBank/DDBJ whole genome shotgun (WGS) entry which is preliminary data.</text>
</comment>
<accession>A0A0F9KXL9</accession>